<gene>
    <name evidence="2" type="ORF">DTER00134_LOCUS14864</name>
</gene>
<feature type="compositionally biased region" description="Basic residues" evidence="1">
    <location>
        <begin position="311"/>
        <end position="326"/>
    </location>
</feature>
<evidence type="ECO:0000256" key="1">
    <source>
        <dbReference type="SAM" id="MobiDB-lite"/>
    </source>
</evidence>
<feature type="compositionally biased region" description="Basic residues" evidence="1">
    <location>
        <begin position="393"/>
        <end position="404"/>
    </location>
</feature>
<name>A0A7S3R1X3_DUNTE</name>
<accession>A0A7S3R1X3</accession>
<organism evidence="2">
    <name type="scientific">Dunaliella tertiolecta</name>
    <name type="common">Green alga</name>
    <dbReference type="NCBI Taxonomy" id="3047"/>
    <lineage>
        <taxon>Eukaryota</taxon>
        <taxon>Viridiplantae</taxon>
        <taxon>Chlorophyta</taxon>
        <taxon>core chlorophytes</taxon>
        <taxon>Chlorophyceae</taxon>
        <taxon>CS clade</taxon>
        <taxon>Chlamydomonadales</taxon>
        <taxon>Dunaliellaceae</taxon>
        <taxon>Dunaliella</taxon>
    </lineage>
</organism>
<feature type="region of interest" description="Disordered" evidence="1">
    <location>
        <begin position="22"/>
        <end position="104"/>
    </location>
</feature>
<proteinExistence type="predicted"/>
<dbReference type="EMBL" id="HBIP01024711">
    <property type="protein sequence ID" value="CAE0499791.1"/>
    <property type="molecule type" value="Transcribed_RNA"/>
</dbReference>
<reference evidence="2" key="1">
    <citation type="submission" date="2021-01" db="EMBL/GenBank/DDBJ databases">
        <authorList>
            <person name="Corre E."/>
            <person name="Pelletier E."/>
            <person name="Niang G."/>
            <person name="Scheremetjew M."/>
            <person name="Finn R."/>
            <person name="Kale V."/>
            <person name="Holt S."/>
            <person name="Cochrane G."/>
            <person name="Meng A."/>
            <person name="Brown T."/>
            <person name="Cohen L."/>
        </authorList>
    </citation>
    <scope>NUCLEOTIDE SEQUENCE</scope>
    <source>
        <strain evidence="2">CCMP1320</strain>
    </source>
</reference>
<evidence type="ECO:0000313" key="2">
    <source>
        <dbReference type="EMBL" id="CAE0499791.1"/>
    </source>
</evidence>
<feature type="region of interest" description="Disordered" evidence="1">
    <location>
        <begin position="242"/>
        <end position="429"/>
    </location>
</feature>
<sequence length="472" mass="52628">MARSHAATNAYMLQPALPTGEDAAAAVQHGVQGGMGDGHGRKRPGREHDDDEEERGYEEDIRRFLEATDAQQELSAGSAADEAMQTSDRQRGRSQSPRRATPPPLSIHVLAVLASQVHSIGRLPALDTSFGKHHQHRQHHHSPLPHLSPSPDHPKKGAAGQPTDWLVRTGLEPQVQAWIHHYQQRQELAHKQQLLEQEQQLRGNLKDGRSHAPLQLPLLAPLGDFGAGAAAATVAALHESPQASFASDPGPHAAVMGEGGKPGASPHQQPFPHPIQELERSLQQQRQEHQLKQHQLHNQLKHEQLQQQRQQQHHHHHSHHNHHKAHQWSTQATHSPWLDGAHTTPLAHHRAHATNTSHGWTHKSEARVQRSAPELPFRPAAPQEPPIADPHHPTHHHRKHRHHRSDASKRQQQPPPSAPEVQNLSLNWLRGDRVPKQKLKGDLPEEAKHLGKGAAKAWRAHMLQLMQVAESL</sequence>
<feature type="compositionally biased region" description="Basic residues" evidence="1">
    <location>
        <begin position="131"/>
        <end position="143"/>
    </location>
</feature>
<protein>
    <submittedName>
        <fullName evidence="2">Uncharacterized protein</fullName>
    </submittedName>
</protein>
<dbReference type="AlphaFoldDB" id="A0A7S3R1X3"/>
<feature type="compositionally biased region" description="Basic and acidic residues" evidence="1">
    <location>
        <begin position="276"/>
        <end position="291"/>
    </location>
</feature>
<feature type="region of interest" description="Disordered" evidence="1">
    <location>
        <begin position="130"/>
        <end position="162"/>
    </location>
</feature>